<gene>
    <name evidence="9" type="ORF">RM704_43450</name>
</gene>
<keyword evidence="2" id="KW-0597">Phosphoprotein</keyword>
<protein>
    <submittedName>
        <fullName evidence="9">Type I polyketide synthase</fullName>
        <ecNumber evidence="9">6.4.-.-</ecNumber>
    </submittedName>
</protein>
<keyword evidence="1" id="KW-0596">Phosphopantetheine</keyword>
<dbReference type="InterPro" id="IPR055123">
    <property type="entry name" value="SpnB-like_Rossmann"/>
</dbReference>
<dbReference type="InterPro" id="IPR006162">
    <property type="entry name" value="Ppantetheine_attach_site"/>
</dbReference>
<dbReference type="Gene3D" id="3.40.50.1820">
    <property type="entry name" value="alpha/beta hydrolase"/>
    <property type="match status" value="1"/>
</dbReference>
<evidence type="ECO:0000256" key="5">
    <source>
        <dbReference type="PROSITE-ProRule" id="PRU01363"/>
    </source>
</evidence>
<dbReference type="Pfam" id="PF14765">
    <property type="entry name" value="PS-DH"/>
    <property type="match status" value="1"/>
</dbReference>
<dbReference type="Gene3D" id="3.40.50.720">
    <property type="entry name" value="NAD(P)-binding Rossmann-like Domain"/>
    <property type="match status" value="1"/>
</dbReference>
<dbReference type="InterPro" id="IPR049552">
    <property type="entry name" value="PKS_DH_N"/>
</dbReference>
<dbReference type="InterPro" id="IPR020807">
    <property type="entry name" value="PKS_DH"/>
</dbReference>
<dbReference type="InterPro" id="IPR036291">
    <property type="entry name" value="NAD(P)-bd_dom_sf"/>
</dbReference>
<dbReference type="Gene3D" id="3.40.50.11460">
    <property type="match status" value="1"/>
</dbReference>
<feature type="region of interest" description="Disordered" evidence="6">
    <location>
        <begin position="784"/>
        <end position="830"/>
    </location>
</feature>
<keyword evidence="4" id="KW-0511">Multifunctional enzyme</keyword>
<sequence length="1305" mass="136105">CVPVMRRDRDEVREFLTGLARLSVRGVEVGWEPLTAGGRRVELPTYAFQRRRFWLEAGHRVTDAAGLGQSAADHPLVGAVVGLAGGEGVVLTGRLSLKSHPWLADHTVGGTVVFPGTGFVELAVRAGDQVGCGRVEELTLEAPLVVPERGGVQMQVVVEAANGTGERAVAVYSRVEDADEDGPWTRHATGVLAAEALTPEFELTAWPPTDEPVDIGDFYSELAARPDGLVYGPVFQGLKAAWRTEGGVDAEVELPEAVAKDAGRFGLHPALLDAALHAVGLAATHDSRDDDGIVARLPFAWTGVTLHRSGATELRLSLTRTGADTYRLRIADAVGAPVATVGELVLRGITADQLAQVRADRPASMFCLDWVVQQPADRPSTGGTPAPAQFDDLDELTAALAEPEVDTESGTSTPAVVLLTLTGAAAYAEAEGKATAADDRAVTGAVAHQALRAVRTWVKDERFAEATLVLMTRGATATSDSDAIDVDAAAAWGLVRSAQSEHPGRFVLVDSDGSAASAQVLSEALASEEPQIALRDGVVHVARLVRVTDADAEANPSVGADVRPDVSPDASAHADPATATATAPEVDPAAGRQSAAAVFHPERTVLITGGTGALGSRLARHLVREHGVRELLLVGRQGTRAPRTAALVAELAALGARAEVAACDVADRDDLAALLATIPSDRPLGAVVHAAGVLDDGLVDALTPERLDAVLRPKADAARHLDELTRDADLSAFVLFSSAAGTLGSPGQANYAAANAYLDALAVRRRSRNLPGLSLGWGLWEDDGTTTEAAGGSPAQHPDTAPGSDANHGSDPIHGSEGHRGMGGRLSGSDRARIARGGVGTLTTEQGLTLFDAACAGTRPAVLPVLLDLRPQEDVPHILRSLVSARRKGAATASRHGSPADLRRRLGTAGTEERYEHLVELVRSCTAVALGHRGPQDVDPGLGFLESGFDSLTAMELRNQLQEATGLRLAATTVFDHATPADLARHLADEFAGALAGTDTQATTVGGGGGGGDGRAGQGPAQDGAADTLSALFRSAVRSGQVTKGVGLLRAVAELRPAFRSAAEFGDDLPAPVRLAQGPRLPRLFCFASPMAMGGVHQYARLAAHFRGVREVSALPMPGFAAQDRLPETADAVVEVFGRSVQEAAGEDPFVLLGYSAGGIFAHGVASWLESVGRPPAAVVLLDSYRADGGADLDGDFWISMVEGLFAREEIFGRFDSARLSAMGRYARLVGEVKPADITAPVLFVRPERSLTAGDPDMDGGADDWRASWDSADTVLDVPGDHFGIVEDQADLTAAAVEEWLNARL</sequence>
<feature type="non-terminal residue" evidence="9">
    <location>
        <position position="1"/>
    </location>
</feature>
<dbReference type="GO" id="GO:0016874">
    <property type="term" value="F:ligase activity"/>
    <property type="evidence" value="ECO:0007669"/>
    <property type="project" value="UniProtKB-KW"/>
</dbReference>
<dbReference type="PANTHER" id="PTHR43775">
    <property type="entry name" value="FATTY ACID SYNTHASE"/>
    <property type="match status" value="1"/>
</dbReference>
<reference evidence="9" key="1">
    <citation type="submission" date="2024-05" db="EMBL/GenBank/DDBJ databases">
        <title>30 novel species of actinomycetes from the DSMZ collection.</title>
        <authorList>
            <person name="Nouioui I."/>
        </authorList>
    </citation>
    <scope>NUCLEOTIDE SEQUENCE</scope>
    <source>
        <strain evidence="9">DSM 3412</strain>
    </source>
</reference>
<evidence type="ECO:0000313" key="10">
    <source>
        <dbReference type="Proteomes" id="UP001180737"/>
    </source>
</evidence>
<keyword evidence="3" id="KW-0808">Transferase</keyword>
<dbReference type="InterPro" id="IPR042104">
    <property type="entry name" value="PKS_dehydratase_sf"/>
</dbReference>
<dbReference type="SMART" id="SM00822">
    <property type="entry name" value="PKS_KR"/>
    <property type="match status" value="1"/>
</dbReference>
<dbReference type="EMBL" id="JAVRFJ010000071">
    <property type="protein sequence ID" value="MDT0574234.1"/>
    <property type="molecule type" value="Genomic_DNA"/>
</dbReference>
<dbReference type="Pfam" id="PF00975">
    <property type="entry name" value="Thioesterase"/>
    <property type="match status" value="1"/>
</dbReference>
<dbReference type="Gene3D" id="1.10.1200.10">
    <property type="entry name" value="ACP-like"/>
    <property type="match status" value="1"/>
</dbReference>
<dbReference type="PROSITE" id="PS50075">
    <property type="entry name" value="CARRIER"/>
    <property type="match status" value="1"/>
</dbReference>
<comment type="caution">
    <text evidence="9">The sequence shown here is derived from an EMBL/GenBank/DDBJ whole genome shotgun (WGS) entry which is preliminary data.</text>
</comment>
<dbReference type="InterPro" id="IPR009081">
    <property type="entry name" value="PP-bd_ACP"/>
</dbReference>
<evidence type="ECO:0000256" key="3">
    <source>
        <dbReference type="ARBA" id="ARBA00022679"/>
    </source>
</evidence>
<dbReference type="Proteomes" id="UP001180737">
    <property type="component" value="Unassembled WGS sequence"/>
</dbReference>
<keyword evidence="9" id="KW-0436">Ligase</keyword>
<dbReference type="InterPro" id="IPR057326">
    <property type="entry name" value="KR_dom"/>
</dbReference>
<dbReference type="SMART" id="SM00826">
    <property type="entry name" value="PKS_DH"/>
    <property type="match status" value="1"/>
</dbReference>
<keyword evidence="10" id="KW-1185">Reference proteome</keyword>
<dbReference type="InterPro" id="IPR020806">
    <property type="entry name" value="PKS_PP-bd"/>
</dbReference>
<evidence type="ECO:0000259" key="7">
    <source>
        <dbReference type="PROSITE" id="PS50075"/>
    </source>
</evidence>
<dbReference type="RefSeq" id="WP_311593389.1">
    <property type="nucleotide sequence ID" value="NZ_JAVRFJ010000071.1"/>
</dbReference>
<feature type="region of interest" description="Disordered" evidence="6">
    <location>
        <begin position="1000"/>
        <end position="1024"/>
    </location>
</feature>
<evidence type="ECO:0000313" key="9">
    <source>
        <dbReference type="EMBL" id="MDT0574234.1"/>
    </source>
</evidence>
<feature type="domain" description="PKS/mFAS DH" evidence="8">
    <location>
        <begin position="74"/>
        <end position="355"/>
    </location>
</feature>
<dbReference type="InterPro" id="IPR049551">
    <property type="entry name" value="PKS_DH_C"/>
</dbReference>
<dbReference type="InterPro" id="IPR049900">
    <property type="entry name" value="PKS_mFAS_DH"/>
</dbReference>
<name>A0ABU2ZD67_9ACTN</name>
<evidence type="ECO:0000259" key="8">
    <source>
        <dbReference type="PROSITE" id="PS52019"/>
    </source>
</evidence>
<dbReference type="SUPFAM" id="SSF53474">
    <property type="entry name" value="alpha/beta-Hydrolases"/>
    <property type="match status" value="1"/>
</dbReference>
<evidence type="ECO:0000256" key="1">
    <source>
        <dbReference type="ARBA" id="ARBA00022450"/>
    </source>
</evidence>
<accession>A0ABU2ZD67</accession>
<dbReference type="InterPro" id="IPR020802">
    <property type="entry name" value="TesA-like"/>
</dbReference>
<feature type="active site" description="Proton acceptor; for dehydratase activity" evidence="5">
    <location>
        <position position="106"/>
    </location>
</feature>
<dbReference type="Gene3D" id="3.30.70.3290">
    <property type="match status" value="1"/>
</dbReference>
<dbReference type="InterPro" id="IPR013968">
    <property type="entry name" value="PKS_KR"/>
</dbReference>
<evidence type="ECO:0000256" key="6">
    <source>
        <dbReference type="SAM" id="MobiDB-lite"/>
    </source>
</evidence>
<dbReference type="PROSITE" id="PS00012">
    <property type="entry name" value="PHOSPHOPANTETHEINE"/>
    <property type="match status" value="1"/>
</dbReference>
<dbReference type="InterPro" id="IPR050091">
    <property type="entry name" value="PKS_NRPS_Biosynth_Enz"/>
</dbReference>
<feature type="active site" description="Proton donor; for dehydratase activity" evidence="5">
    <location>
        <position position="273"/>
    </location>
</feature>
<dbReference type="Pfam" id="PF21089">
    <property type="entry name" value="PKS_DH_N"/>
    <property type="match status" value="1"/>
</dbReference>
<dbReference type="Pfam" id="PF08659">
    <property type="entry name" value="KR"/>
    <property type="match status" value="1"/>
</dbReference>
<feature type="compositionally biased region" description="Low complexity" evidence="6">
    <location>
        <begin position="565"/>
        <end position="590"/>
    </location>
</feature>
<dbReference type="Gene3D" id="3.10.129.110">
    <property type="entry name" value="Polyketide synthase dehydratase"/>
    <property type="match status" value="1"/>
</dbReference>
<evidence type="ECO:0000256" key="2">
    <source>
        <dbReference type="ARBA" id="ARBA00022553"/>
    </source>
</evidence>
<dbReference type="PROSITE" id="PS52019">
    <property type="entry name" value="PKS_MFAS_DH"/>
    <property type="match status" value="1"/>
</dbReference>
<dbReference type="SMART" id="SM00823">
    <property type="entry name" value="PKS_PP"/>
    <property type="match status" value="1"/>
</dbReference>
<dbReference type="PANTHER" id="PTHR43775:SF51">
    <property type="entry name" value="INACTIVE PHENOLPHTHIOCEROL SYNTHESIS POLYKETIDE SYNTHASE TYPE I PKS1-RELATED"/>
    <property type="match status" value="1"/>
</dbReference>
<feature type="region of interest" description="N-terminal hotdog fold" evidence="5">
    <location>
        <begin position="74"/>
        <end position="199"/>
    </location>
</feature>
<proteinExistence type="predicted"/>
<feature type="compositionally biased region" description="Gly residues" evidence="6">
    <location>
        <begin position="1005"/>
        <end position="1017"/>
    </location>
</feature>
<dbReference type="EC" id="6.4.-.-" evidence="9"/>
<evidence type="ECO:0000256" key="4">
    <source>
        <dbReference type="ARBA" id="ARBA00023268"/>
    </source>
</evidence>
<dbReference type="CDD" id="cd08956">
    <property type="entry name" value="KR_3_FAS_SDR_x"/>
    <property type="match status" value="1"/>
</dbReference>
<organism evidence="9 10">
    <name type="scientific">Streptomyces gottesmaniae</name>
    <dbReference type="NCBI Taxonomy" id="3075518"/>
    <lineage>
        <taxon>Bacteria</taxon>
        <taxon>Bacillati</taxon>
        <taxon>Actinomycetota</taxon>
        <taxon>Actinomycetes</taxon>
        <taxon>Kitasatosporales</taxon>
        <taxon>Streptomycetaceae</taxon>
        <taxon>Streptomyces</taxon>
    </lineage>
</organism>
<feature type="region of interest" description="C-terminal hotdog fold" evidence="5">
    <location>
        <begin position="210"/>
        <end position="355"/>
    </location>
</feature>
<feature type="region of interest" description="Disordered" evidence="6">
    <location>
        <begin position="555"/>
        <end position="594"/>
    </location>
</feature>
<dbReference type="Pfam" id="PF00550">
    <property type="entry name" value="PP-binding"/>
    <property type="match status" value="1"/>
</dbReference>
<dbReference type="InterPro" id="IPR001031">
    <property type="entry name" value="Thioesterase"/>
</dbReference>
<dbReference type="InterPro" id="IPR029058">
    <property type="entry name" value="AB_hydrolase_fold"/>
</dbReference>
<dbReference type="Pfam" id="PF22953">
    <property type="entry name" value="SpnB_Rossmann"/>
    <property type="match status" value="1"/>
</dbReference>
<dbReference type="SMART" id="SM00824">
    <property type="entry name" value="PKS_TE"/>
    <property type="match status" value="1"/>
</dbReference>
<feature type="domain" description="Carrier" evidence="7">
    <location>
        <begin position="916"/>
        <end position="991"/>
    </location>
</feature>
<dbReference type="SMART" id="SM01294">
    <property type="entry name" value="PKS_PP_betabranch"/>
    <property type="match status" value="1"/>
</dbReference>
<dbReference type="InterPro" id="IPR036736">
    <property type="entry name" value="ACP-like_sf"/>
</dbReference>
<dbReference type="SUPFAM" id="SSF51735">
    <property type="entry name" value="NAD(P)-binding Rossmann-fold domains"/>
    <property type="match status" value="2"/>
</dbReference>